<evidence type="ECO:0000313" key="2">
    <source>
        <dbReference type="Proteomes" id="UP001365128"/>
    </source>
</evidence>
<protein>
    <recommendedName>
        <fullName evidence="3">Secreted protein</fullName>
    </recommendedName>
</protein>
<dbReference type="Proteomes" id="UP001365128">
    <property type="component" value="Unassembled WGS sequence"/>
</dbReference>
<accession>A0ABR1L255</accession>
<evidence type="ECO:0008006" key="3">
    <source>
        <dbReference type="Google" id="ProtNLM"/>
    </source>
</evidence>
<organism evidence="1 2">
    <name type="scientific">Phyllosticta citricarpa</name>
    <dbReference type="NCBI Taxonomy" id="55181"/>
    <lineage>
        <taxon>Eukaryota</taxon>
        <taxon>Fungi</taxon>
        <taxon>Dikarya</taxon>
        <taxon>Ascomycota</taxon>
        <taxon>Pezizomycotina</taxon>
        <taxon>Dothideomycetes</taxon>
        <taxon>Dothideomycetes incertae sedis</taxon>
        <taxon>Botryosphaeriales</taxon>
        <taxon>Phyllostictaceae</taxon>
        <taxon>Phyllosticta</taxon>
    </lineage>
</organism>
<proteinExistence type="predicted"/>
<name>A0ABR1L255_9PEZI</name>
<dbReference type="EMBL" id="JBBPDW010000077">
    <property type="protein sequence ID" value="KAK7529332.1"/>
    <property type="molecule type" value="Genomic_DNA"/>
</dbReference>
<reference evidence="1 2" key="1">
    <citation type="submission" date="2024-04" db="EMBL/GenBank/DDBJ databases">
        <title>Phyllosticta paracitricarpa is synonymous to the EU quarantine fungus P. citricarpa based on phylogenomic analyses.</title>
        <authorList>
            <consortium name="Lawrence Berkeley National Laboratory"/>
            <person name="Van Ingen-Buijs V.A."/>
            <person name="Van Westerhoven A.C."/>
            <person name="Haridas S."/>
            <person name="Skiadas P."/>
            <person name="Martin F."/>
            <person name="Groenewald J.Z."/>
            <person name="Crous P.W."/>
            <person name="Seidl M.F."/>
        </authorList>
    </citation>
    <scope>NUCLEOTIDE SEQUENCE [LARGE SCALE GENOMIC DNA]</scope>
    <source>
        <strain evidence="1 2">CBS 122670</strain>
    </source>
</reference>
<feature type="non-terminal residue" evidence="1">
    <location>
        <position position="1"/>
    </location>
</feature>
<comment type="caution">
    <text evidence="1">The sequence shown here is derived from an EMBL/GenBank/DDBJ whole genome shotgun (WGS) entry which is preliminary data.</text>
</comment>
<sequence>MNHAQKDPVKQGTQRETAIMALLALSWVTANGSCERQLMSSTGKRRKKCKHERNRYRVGKVISLSPFTRQKIIQDVVAGLPAWWVRLTASIPLSTTTKIRHLEKESRRSRNDLIIHSTCEKQRKNKLWWTWCCSFWQVGGGLLT</sequence>
<evidence type="ECO:0000313" key="1">
    <source>
        <dbReference type="EMBL" id="KAK7529332.1"/>
    </source>
</evidence>
<keyword evidence="2" id="KW-1185">Reference proteome</keyword>
<gene>
    <name evidence="1" type="ORF">IWX46DRAFT_617540</name>
</gene>